<dbReference type="HOGENOM" id="CLU_1589537_0_0_1"/>
<dbReference type="GeneID" id="17291498"/>
<feature type="region of interest" description="Disordered" evidence="1">
    <location>
        <begin position="102"/>
        <end position="125"/>
    </location>
</feature>
<reference evidence="3" key="3">
    <citation type="submission" date="2016-03" db="UniProtKB">
        <authorList>
            <consortium name="EnsemblProtists"/>
        </authorList>
    </citation>
    <scope>IDENTIFICATION</scope>
</reference>
<sequence length="168" mass="18456">MDDTNVMGGFRFVQSILSVIAMTCGLPLHAQHNSQLLSSKTPPVDQHRNMARLIPPQLASQYTSWLQVIYKPSTCVMTSDQTISYVKRYILGARFRLENNRSREAGGGSADSDKGKANHGPRVDSKKARDLVRACMNDTVVLYEDHDVDGTDIAQGLVPFSCASRNAG</sequence>
<dbReference type="RefSeq" id="XP_005821745.1">
    <property type="nucleotide sequence ID" value="XM_005821688.1"/>
</dbReference>
<dbReference type="PaxDb" id="55529-EKX34765"/>
<accession>L1IG22</accession>
<dbReference type="AlphaFoldDB" id="L1IG22"/>
<dbReference type="EMBL" id="JH993103">
    <property type="protein sequence ID" value="EKX34765.1"/>
    <property type="molecule type" value="Genomic_DNA"/>
</dbReference>
<protein>
    <submittedName>
        <fullName evidence="2 3">Uncharacterized protein</fullName>
    </submittedName>
</protein>
<evidence type="ECO:0000256" key="1">
    <source>
        <dbReference type="SAM" id="MobiDB-lite"/>
    </source>
</evidence>
<keyword evidence="4" id="KW-1185">Reference proteome</keyword>
<dbReference type="Proteomes" id="UP000011087">
    <property type="component" value="Unassembled WGS sequence"/>
</dbReference>
<evidence type="ECO:0000313" key="3">
    <source>
        <dbReference type="EnsemblProtists" id="EKX34765"/>
    </source>
</evidence>
<proteinExistence type="predicted"/>
<evidence type="ECO:0000313" key="4">
    <source>
        <dbReference type="Proteomes" id="UP000011087"/>
    </source>
</evidence>
<dbReference type="EnsemblProtists" id="EKX34765">
    <property type="protein sequence ID" value="EKX34765"/>
    <property type="gene ID" value="GUITHDRAFT_119075"/>
</dbReference>
<gene>
    <name evidence="2" type="ORF">GUITHDRAFT_119075</name>
</gene>
<evidence type="ECO:0000313" key="2">
    <source>
        <dbReference type="EMBL" id="EKX34765.1"/>
    </source>
</evidence>
<dbReference type="KEGG" id="gtt:GUITHDRAFT_119075"/>
<organism evidence="2">
    <name type="scientific">Guillardia theta (strain CCMP2712)</name>
    <name type="common">Cryptophyte</name>
    <dbReference type="NCBI Taxonomy" id="905079"/>
    <lineage>
        <taxon>Eukaryota</taxon>
        <taxon>Cryptophyceae</taxon>
        <taxon>Pyrenomonadales</taxon>
        <taxon>Geminigeraceae</taxon>
        <taxon>Guillardia</taxon>
    </lineage>
</organism>
<reference evidence="4" key="2">
    <citation type="submission" date="2012-11" db="EMBL/GenBank/DDBJ databases">
        <authorList>
            <person name="Kuo A."/>
            <person name="Curtis B.A."/>
            <person name="Tanifuji G."/>
            <person name="Burki F."/>
            <person name="Gruber A."/>
            <person name="Irimia M."/>
            <person name="Maruyama S."/>
            <person name="Arias M.C."/>
            <person name="Ball S.G."/>
            <person name="Gile G.H."/>
            <person name="Hirakawa Y."/>
            <person name="Hopkins J.F."/>
            <person name="Rensing S.A."/>
            <person name="Schmutz J."/>
            <person name="Symeonidi A."/>
            <person name="Elias M."/>
            <person name="Eveleigh R.J."/>
            <person name="Herman E.K."/>
            <person name="Klute M.J."/>
            <person name="Nakayama T."/>
            <person name="Obornik M."/>
            <person name="Reyes-Prieto A."/>
            <person name="Armbrust E.V."/>
            <person name="Aves S.J."/>
            <person name="Beiko R.G."/>
            <person name="Coutinho P."/>
            <person name="Dacks J.B."/>
            <person name="Durnford D.G."/>
            <person name="Fast N.M."/>
            <person name="Green B.R."/>
            <person name="Grisdale C."/>
            <person name="Hempe F."/>
            <person name="Henrissat B."/>
            <person name="Hoppner M.P."/>
            <person name="Ishida K.-I."/>
            <person name="Kim E."/>
            <person name="Koreny L."/>
            <person name="Kroth P.G."/>
            <person name="Liu Y."/>
            <person name="Malik S.-B."/>
            <person name="Maier U.G."/>
            <person name="McRose D."/>
            <person name="Mock T."/>
            <person name="Neilson J.A."/>
            <person name="Onodera N.T."/>
            <person name="Poole A.M."/>
            <person name="Pritham E.J."/>
            <person name="Richards T.A."/>
            <person name="Rocap G."/>
            <person name="Roy S.W."/>
            <person name="Sarai C."/>
            <person name="Schaack S."/>
            <person name="Shirato S."/>
            <person name="Slamovits C.H."/>
            <person name="Spencer D.F."/>
            <person name="Suzuki S."/>
            <person name="Worden A.Z."/>
            <person name="Zauner S."/>
            <person name="Barry K."/>
            <person name="Bell C."/>
            <person name="Bharti A.K."/>
            <person name="Crow J.A."/>
            <person name="Grimwood J."/>
            <person name="Kramer R."/>
            <person name="Lindquist E."/>
            <person name="Lucas S."/>
            <person name="Salamov A."/>
            <person name="McFadden G.I."/>
            <person name="Lane C.E."/>
            <person name="Keeling P.J."/>
            <person name="Gray M.W."/>
            <person name="Grigoriev I.V."/>
            <person name="Archibald J.M."/>
        </authorList>
    </citation>
    <scope>NUCLEOTIDE SEQUENCE</scope>
    <source>
        <strain evidence="4">CCMP2712</strain>
    </source>
</reference>
<name>L1IG22_GUITC</name>
<reference evidence="2 4" key="1">
    <citation type="journal article" date="2012" name="Nature">
        <title>Algal genomes reveal evolutionary mosaicism and the fate of nucleomorphs.</title>
        <authorList>
            <consortium name="DOE Joint Genome Institute"/>
            <person name="Curtis B.A."/>
            <person name="Tanifuji G."/>
            <person name="Burki F."/>
            <person name="Gruber A."/>
            <person name="Irimia M."/>
            <person name="Maruyama S."/>
            <person name="Arias M.C."/>
            <person name="Ball S.G."/>
            <person name="Gile G.H."/>
            <person name="Hirakawa Y."/>
            <person name="Hopkins J.F."/>
            <person name="Kuo A."/>
            <person name="Rensing S.A."/>
            <person name="Schmutz J."/>
            <person name="Symeonidi A."/>
            <person name="Elias M."/>
            <person name="Eveleigh R.J."/>
            <person name="Herman E.K."/>
            <person name="Klute M.J."/>
            <person name="Nakayama T."/>
            <person name="Obornik M."/>
            <person name="Reyes-Prieto A."/>
            <person name="Armbrust E.V."/>
            <person name="Aves S.J."/>
            <person name="Beiko R.G."/>
            <person name="Coutinho P."/>
            <person name="Dacks J.B."/>
            <person name="Durnford D.G."/>
            <person name="Fast N.M."/>
            <person name="Green B.R."/>
            <person name="Grisdale C.J."/>
            <person name="Hempel F."/>
            <person name="Henrissat B."/>
            <person name="Hoppner M.P."/>
            <person name="Ishida K."/>
            <person name="Kim E."/>
            <person name="Koreny L."/>
            <person name="Kroth P.G."/>
            <person name="Liu Y."/>
            <person name="Malik S.B."/>
            <person name="Maier U.G."/>
            <person name="McRose D."/>
            <person name="Mock T."/>
            <person name="Neilson J.A."/>
            <person name="Onodera N.T."/>
            <person name="Poole A.M."/>
            <person name="Pritham E.J."/>
            <person name="Richards T.A."/>
            <person name="Rocap G."/>
            <person name="Roy S.W."/>
            <person name="Sarai C."/>
            <person name="Schaack S."/>
            <person name="Shirato S."/>
            <person name="Slamovits C.H."/>
            <person name="Spencer D.F."/>
            <person name="Suzuki S."/>
            <person name="Worden A.Z."/>
            <person name="Zauner S."/>
            <person name="Barry K."/>
            <person name="Bell C."/>
            <person name="Bharti A.K."/>
            <person name="Crow J.A."/>
            <person name="Grimwood J."/>
            <person name="Kramer R."/>
            <person name="Lindquist E."/>
            <person name="Lucas S."/>
            <person name="Salamov A."/>
            <person name="McFadden G.I."/>
            <person name="Lane C.E."/>
            <person name="Keeling P.J."/>
            <person name="Gray M.W."/>
            <person name="Grigoriev I.V."/>
            <person name="Archibald J.M."/>
        </authorList>
    </citation>
    <scope>NUCLEOTIDE SEQUENCE</scope>
    <source>
        <strain evidence="2 4">CCMP2712</strain>
    </source>
</reference>
<feature type="compositionally biased region" description="Basic and acidic residues" evidence="1">
    <location>
        <begin position="111"/>
        <end position="125"/>
    </location>
</feature>